<evidence type="ECO:0000256" key="11">
    <source>
        <dbReference type="ARBA" id="ARBA00049902"/>
    </source>
</evidence>
<evidence type="ECO:0000256" key="5">
    <source>
        <dbReference type="ARBA" id="ARBA00022670"/>
    </source>
</evidence>
<comment type="similarity">
    <text evidence="3">In the N-terminal section; belongs to the glycosyltransferase 51 family.</text>
</comment>
<dbReference type="UniPathway" id="UPA00219"/>
<evidence type="ECO:0000259" key="15">
    <source>
        <dbReference type="Pfam" id="PF06832"/>
    </source>
</evidence>
<evidence type="ECO:0000256" key="9">
    <source>
        <dbReference type="ARBA" id="ARBA00023268"/>
    </source>
</evidence>
<proteinExistence type="inferred from homology"/>
<comment type="similarity">
    <text evidence="2">In the C-terminal section; belongs to the transpeptidase family.</text>
</comment>
<dbReference type="PANTHER" id="PTHR32282">
    <property type="entry name" value="BINDING PROTEIN TRANSPEPTIDASE, PUTATIVE-RELATED"/>
    <property type="match status" value="1"/>
</dbReference>
<dbReference type="InterPro" id="IPR001460">
    <property type="entry name" value="PCN-bd_Tpept"/>
</dbReference>
<evidence type="ECO:0000256" key="1">
    <source>
        <dbReference type="ARBA" id="ARBA00004752"/>
    </source>
</evidence>
<keyword evidence="4" id="KW-0121">Carboxypeptidase</keyword>
<sequence>MAVLGLAVLYAAVPRPPVREGLGFSQAVFDREGRLLRLTLSPDEKYRLWVPLERIPQALVEATLLHEDQHFRQHFGVNPVALGRAVWSTYLTGGRRMGGSTLTMQLARIRYGIESRTPAGKVVQMLRALQLECTYSKDEILEAYLNLAPYGRNVEGVGAASLVYFGRDVEQLTLAEALTLAVVPQSPARRDPGRDAGALTAARLRLFDRWVVLHPEDAERRAVLEQPLPVRAPEELPFLAPHFVGRALRASPAGSRLRSTLDLPLQKLLERHLRQYVERRRAVGIRNAAAMLVDWRSLEVRAAVGSVDFFDEAIDGQVDGTQAKRSPGSALKPFIYGLAFDQGLLHPRTMVKDASTGFRGYDPGNFDGEFVGPLAAEDALVRSRNIPAVALAKQLAAPGLYGFLKQAGITGLKSEEHYGLSLSLGSAGVSMVELVELYAMLANGGLLRPLRVVTDAPRDEGVRLLSAEASFMVLDGLEKGPRPSQPFRAEWTRDSVPVAWKTGTSTGFRDAWSVGVVGPYVVAVWVGNFDGQSNPAFVGQTAAAPLMFELVDSVRSRDGDVSAVRRTPPPGLSRVHVCALTGGIPGPHCHRKTSTWFIPGTSPIRACDVHREILVDTRTGLRSCAPGPTTRAEVFEFWPSDLLRLFQKAGLPRRVPPREDASCGLEHGASEGTPPRITTPEEGVDYNVRASATGPQTVPLVVVTDADVRRVFWFVDEQLVGTAPRGEPLHWAARPGTYIVRAVDDRGRSDVRTLRVRLVD</sequence>
<evidence type="ECO:0000256" key="6">
    <source>
        <dbReference type="ARBA" id="ARBA00022676"/>
    </source>
</evidence>
<dbReference type="NCBIfam" id="TIGR02073">
    <property type="entry name" value="PBP_1c"/>
    <property type="match status" value="1"/>
</dbReference>
<dbReference type="GO" id="GO:0006508">
    <property type="term" value="P:proteolysis"/>
    <property type="evidence" value="ECO:0007669"/>
    <property type="project" value="UniProtKB-KW"/>
</dbReference>
<reference evidence="16 17" key="1">
    <citation type="submission" date="2020-04" db="EMBL/GenBank/DDBJ databases">
        <title>Draft genome of Pyxidicoccus fallax type strain.</title>
        <authorList>
            <person name="Whitworth D.E."/>
        </authorList>
    </citation>
    <scope>NUCLEOTIDE SEQUENCE [LARGE SCALE GENOMIC DNA]</scope>
    <source>
        <strain evidence="16 17">DSM 14698</strain>
    </source>
</reference>
<keyword evidence="7" id="KW-0808">Transferase</keyword>
<organism evidence="16 17">
    <name type="scientific">Pyxidicoccus fallax</name>
    <dbReference type="NCBI Taxonomy" id="394095"/>
    <lineage>
        <taxon>Bacteria</taxon>
        <taxon>Pseudomonadati</taxon>
        <taxon>Myxococcota</taxon>
        <taxon>Myxococcia</taxon>
        <taxon>Myxococcales</taxon>
        <taxon>Cystobacterineae</taxon>
        <taxon>Myxococcaceae</taxon>
        <taxon>Pyxidicoccus</taxon>
    </lineage>
</organism>
<keyword evidence="5" id="KW-0645">Protease</keyword>
<protein>
    <recommendedName>
        <fullName evidence="10">peptidoglycan glycosyltransferase</fullName>
        <ecNumber evidence="10">2.4.99.28</ecNumber>
    </recommendedName>
</protein>
<evidence type="ECO:0000256" key="3">
    <source>
        <dbReference type="ARBA" id="ARBA00007739"/>
    </source>
</evidence>
<dbReference type="AlphaFoldDB" id="A0A848LER8"/>
<dbReference type="EC" id="2.4.99.28" evidence="10"/>
<evidence type="ECO:0000313" key="16">
    <source>
        <dbReference type="EMBL" id="NMO15373.1"/>
    </source>
</evidence>
<evidence type="ECO:0000256" key="12">
    <source>
        <dbReference type="SAM" id="MobiDB-lite"/>
    </source>
</evidence>
<evidence type="ECO:0000256" key="7">
    <source>
        <dbReference type="ARBA" id="ARBA00022679"/>
    </source>
</evidence>
<dbReference type="Gene3D" id="3.40.710.10">
    <property type="entry name" value="DD-peptidase/beta-lactamase superfamily"/>
    <property type="match status" value="1"/>
</dbReference>
<feature type="domain" description="Penicillin-binding C-terminal" evidence="15">
    <location>
        <begin position="667"/>
        <end position="750"/>
    </location>
</feature>
<evidence type="ECO:0000313" key="17">
    <source>
        <dbReference type="Proteomes" id="UP000518300"/>
    </source>
</evidence>
<feature type="domain" description="Glycosyl transferase family 51" evidence="14">
    <location>
        <begin position="43"/>
        <end position="203"/>
    </location>
</feature>
<dbReference type="SUPFAM" id="SSF53955">
    <property type="entry name" value="Lysozyme-like"/>
    <property type="match status" value="1"/>
</dbReference>
<feature type="region of interest" description="Disordered" evidence="12">
    <location>
        <begin position="654"/>
        <end position="681"/>
    </location>
</feature>
<dbReference type="InterPro" id="IPR009647">
    <property type="entry name" value="PBP_C"/>
</dbReference>
<keyword evidence="17" id="KW-1185">Reference proteome</keyword>
<evidence type="ECO:0000256" key="4">
    <source>
        <dbReference type="ARBA" id="ARBA00022645"/>
    </source>
</evidence>
<dbReference type="GO" id="GO:0004180">
    <property type="term" value="F:carboxypeptidase activity"/>
    <property type="evidence" value="ECO:0007669"/>
    <property type="project" value="UniProtKB-KW"/>
</dbReference>
<comment type="catalytic activity">
    <reaction evidence="11">
        <text>[GlcNAc-(1-&gt;4)-Mur2Ac(oyl-L-Ala-gamma-D-Glu-L-Lys-D-Ala-D-Ala)](n)-di-trans,octa-cis-undecaprenyl diphosphate + beta-D-GlcNAc-(1-&gt;4)-Mur2Ac(oyl-L-Ala-gamma-D-Glu-L-Lys-D-Ala-D-Ala)-di-trans,octa-cis-undecaprenyl diphosphate = [GlcNAc-(1-&gt;4)-Mur2Ac(oyl-L-Ala-gamma-D-Glu-L-Lys-D-Ala-D-Ala)](n+1)-di-trans,octa-cis-undecaprenyl diphosphate + di-trans,octa-cis-undecaprenyl diphosphate + H(+)</text>
        <dbReference type="Rhea" id="RHEA:23708"/>
        <dbReference type="Rhea" id="RHEA-COMP:9602"/>
        <dbReference type="Rhea" id="RHEA-COMP:9603"/>
        <dbReference type="ChEBI" id="CHEBI:15378"/>
        <dbReference type="ChEBI" id="CHEBI:58405"/>
        <dbReference type="ChEBI" id="CHEBI:60033"/>
        <dbReference type="ChEBI" id="CHEBI:78435"/>
        <dbReference type="EC" id="2.4.99.28"/>
    </reaction>
</comment>
<comment type="pathway">
    <text evidence="1">Cell wall biogenesis; peptidoglycan biosynthesis.</text>
</comment>
<evidence type="ECO:0000256" key="10">
    <source>
        <dbReference type="ARBA" id="ARBA00044770"/>
    </source>
</evidence>
<dbReference type="GO" id="GO:0008955">
    <property type="term" value="F:peptidoglycan glycosyltransferase activity"/>
    <property type="evidence" value="ECO:0007669"/>
    <property type="project" value="UniProtKB-EC"/>
</dbReference>
<dbReference type="Pfam" id="PF00912">
    <property type="entry name" value="Transgly"/>
    <property type="match status" value="1"/>
</dbReference>
<evidence type="ECO:0000256" key="8">
    <source>
        <dbReference type="ARBA" id="ARBA00022801"/>
    </source>
</evidence>
<dbReference type="Gene3D" id="1.10.3810.10">
    <property type="entry name" value="Biosynthetic peptidoglycan transglycosylase-like"/>
    <property type="match status" value="1"/>
</dbReference>
<evidence type="ECO:0000256" key="2">
    <source>
        <dbReference type="ARBA" id="ARBA00007090"/>
    </source>
</evidence>
<dbReference type="GO" id="GO:0030288">
    <property type="term" value="C:outer membrane-bounded periplasmic space"/>
    <property type="evidence" value="ECO:0007669"/>
    <property type="project" value="TreeGrafter"/>
</dbReference>
<dbReference type="InterPro" id="IPR012338">
    <property type="entry name" value="Beta-lactam/transpept-like"/>
</dbReference>
<dbReference type="Proteomes" id="UP000518300">
    <property type="component" value="Unassembled WGS sequence"/>
</dbReference>
<keyword evidence="9" id="KW-0511">Multifunctional enzyme</keyword>
<dbReference type="InterPro" id="IPR036950">
    <property type="entry name" value="PBP_transglycosylase"/>
</dbReference>
<name>A0A848LER8_9BACT</name>
<dbReference type="GO" id="GO:0008658">
    <property type="term" value="F:penicillin binding"/>
    <property type="evidence" value="ECO:0007669"/>
    <property type="project" value="InterPro"/>
</dbReference>
<evidence type="ECO:0000259" key="13">
    <source>
        <dbReference type="Pfam" id="PF00905"/>
    </source>
</evidence>
<dbReference type="InterPro" id="IPR011815">
    <property type="entry name" value="PBP_1c"/>
</dbReference>
<evidence type="ECO:0000259" key="14">
    <source>
        <dbReference type="Pfam" id="PF00912"/>
    </source>
</evidence>
<dbReference type="GO" id="GO:0009252">
    <property type="term" value="P:peptidoglycan biosynthetic process"/>
    <property type="evidence" value="ECO:0007669"/>
    <property type="project" value="UniProtKB-UniPathway"/>
</dbReference>
<dbReference type="EMBL" id="JABBJJ010000038">
    <property type="protein sequence ID" value="NMO15373.1"/>
    <property type="molecule type" value="Genomic_DNA"/>
</dbReference>
<feature type="domain" description="Penicillin-binding protein transpeptidase" evidence="13">
    <location>
        <begin position="289"/>
        <end position="522"/>
    </location>
</feature>
<gene>
    <name evidence="16" type="primary">pbpC</name>
    <name evidence="16" type="ORF">HG543_10975</name>
</gene>
<dbReference type="Pfam" id="PF06832">
    <property type="entry name" value="BiPBP_C"/>
    <property type="match status" value="1"/>
</dbReference>
<accession>A0A848LER8</accession>
<keyword evidence="8" id="KW-0378">Hydrolase</keyword>
<dbReference type="Pfam" id="PF00905">
    <property type="entry name" value="Transpeptidase"/>
    <property type="match status" value="1"/>
</dbReference>
<dbReference type="PANTHER" id="PTHR32282:SF15">
    <property type="entry name" value="PENICILLIN-BINDING PROTEIN 1C"/>
    <property type="match status" value="1"/>
</dbReference>
<comment type="caution">
    <text evidence="16">The sequence shown here is derived from an EMBL/GenBank/DDBJ whole genome shotgun (WGS) entry which is preliminary data.</text>
</comment>
<dbReference type="InterPro" id="IPR023346">
    <property type="entry name" value="Lysozyme-like_dom_sf"/>
</dbReference>
<dbReference type="InterPro" id="IPR050396">
    <property type="entry name" value="Glycosyltr_51/Transpeptidase"/>
</dbReference>
<dbReference type="InterPro" id="IPR001264">
    <property type="entry name" value="Glyco_trans_51"/>
</dbReference>
<dbReference type="SUPFAM" id="SSF56601">
    <property type="entry name" value="beta-lactamase/transpeptidase-like"/>
    <property type="match status" value="1"/>
</dbReference>
<keyword evidence="6" id="KW-0328">Glycosyltransferase</keyword>